<dbReference type="Proteomes" id="UP001235966">
    <property type="component" value="Unassembled WGS sequence"/>
</dbReference>
<accession>A0ABT9N9E3</accession>
<dbReference type="InterPro" id="IPR000223">
    <property type="entry name" value="Pept_S26A_signal_pept_1"/>
</dbReference>
<comment type="caution">
    <text evidence="8">The sequence shown here is derived from an EMBL/GenBank/DDBJ whole genome shotgun (WGS) entry which is preliminary data.</text>
</comment>
<keyword evidence="6" id="KW-0812">Transmembrane</keyword>
<evidence type="ECO:0000313" key="9">
    <source>
        <dbReference type="Proteomes" id="UP001235966"/>
    </source>
</evidence>
<evidence type="ECO:0000256" key="2">
    <source>
        <dbReference type="ARBA" id="ARBA00004401"/>
    </source>
</evidence>
<evidence type="ECO:0000256" key="6">
    <source>
        <dbReference type="RuleBase" id="RU362042"/>
    </source>
</evidence>
<evidence type="ECO:0000259" key="7">
    <source>
        <dbReference type="Pfam" id="PF10502"/>
    </source>
</evidence>
<evidence type="ECO:0000256" key="5">
    <source>
        <dbReference type="ARBA" id="ARBA00022801"/>
    </source>
</evidence>
<dbReference type="PANTHER" id="PTHR43390:SF1">
    <property type="entry name" value="CHLOROPLAST PROCESSING PEPTIDASE"/>
    <property type="match status" value="1"/>
</dbReference>
<dbReference type="PROSITE" id="PS00761">
    <property type="entry name" value="SPASE_I_3"/>
    <property type="match status" value="1"/>
</dbReference>
<keyword evidence="6" id="KW-0472">Membrane</keyword>
<dbReference type="RefSeq" id="WP_278057723.1">
    <property type="nucleotide sequence ID" value="NZ_CP121247.1"/>
</dbReference>
<dbReference type="PANTHER" id="PTHR43390">
    <property type="entry name" value="SIGNAL PEPTIDASE I"/>
    <property type="match status" value="1"/>
</dbReference>
<protein>
    <recommendedName>
        <fullName evidence="4 6">Signal peptidase I</fullName>
        <ecNumber evidence="4 6">3.4.21.89</ecNumber>
    </recommendedName>
</protein>
<comment type="subcellular location">
    <subcellularLocation>
        <location evidence="2">Cell membrane</location>
        <topology evidence="2">Single-pass type II membrane protein</topology>
    </subcellularLocation>
    <subcellularLocation>
        <location evidence="6">Membrane</location>
        <topology evidence="6">Single-pass type II membrane protein</topology>
    </subcellularLocation>
</comment>
<dbReference type="SUPFAM" id="SSF51306">
    <property type="entry name" value="LexA/Signal peptidase"/>
    <property type="match status" value="1"/>
</dbReference>
<dbReference type="EC" id="3.4.21.89" evidence="4 6"/>
<dbReference type="NCBIfam" id="TIGR02227">
    <property type="entry name" value="sigpep_I_bact"/>
    <property type="match status" value="1"/>
</dbReference>
<comment type="catalytic activity">
    <reaction evidence="1 6">
        <text>Cleavage of hydrophobic, N-terminal signal or leader sequences from secreted and periplasmic proteins.</text>
        <dbReference type="EC" id="3.4.21.89"/>
    </reaction>
</comment>
<organism evidence="8 9">
    <name type="scientific">Arcanobacterium wilhelmae</name>
    <dbReference type="NCBI Taxonomy" id="1803177"/>
    <lineage>
        <taxon>Bacteria</taxon>
        <taxon>Bacillati</taxon>
        <taxon>Actinomycetota</taxon>
        <taxon>Actinomycetes</taxon>
        <taxon>Actinomycetales</taxon>
        <taxon>Actinomycetaceae</taxon>
        <taxon>Arcanobacterium</taxon>
    </lineage>
</organism>
<dbReference type="Gene3D" id="2.10.109.10">
    <property type="entry name" value="Umud Fragment, subunit A"/>
    <property type="match status" value="1"/>
</dbReference>
<dbReference type="InterPro" id="IPR019758">
    <property type="entry name" value="Pept_S26A_signal_pept_1_CS"/>
</dbReference>
<keyword evidence="9" id="KW-1185">Reference proteome</keyword>
<sequence>MTESEAMPPSFPPPSKEEKAAEAKKSKLAATVSFLLEFFTVLAIALLIAVVVKTYLLQAFEIPSESMENTLVPGDRIVVNKLAHDESSLHRGDVVVFVDPGGWLPEKPKYDQGTVSKALTSFGQAVGLLPQNVGDHLVKRVIGLPGDKVECCTADGKVTVNGKPITETYIKPGAKPSDEKFSVTVPENHLWVMGDNRNHSADSRFHQAQSGFGFVPMENVEGRAWLTIYPFSRFGRLSDHGSVFDGVPSK</sequence>
<evidence type="ECO:0000313" key="8">
    <source>
        <dbReference type="EMBL" id="MDP9800329.1"/>
    </source>
</evidence>
<dbReference type="InterPro" id="IPR036286">
    <property type="entry name" value="LexA/Signal_pep-like_sf"/>
</dbReference>
<proteinExistence type="inferred from homology"/>
<evidence type="ECO:0000256" key="4">
    <source>
        <dbReference type="ARBA" id="ARBA00013208"/>
    </source>
</evidence>
<dbReference type="EMBL" id="JAUSQW010000001">
    <property type="protein sequence ID" value="MDP9800329.1"/>
    <property type="molecule type" value="Genomic_DNA"/>
</dbReference>
<keyword evidence="6" id="KW-1133">Transmembrane helix</keyword>
<evidence type="ECO:0000256" key="1">
    <source>
        <dbReference type="ARBA" id="ARBA00000677"/>
    </source>
</evidence>
<gene>
    <name evidence="8" type="ORF">J2S49_000405</name>
</gene>
<dbReference type="PRINTS" id="PR00727">
    <property type="entry name" value="LEADERPTASE"/>
</dbReference>
<dbReference type="GO" id="GO:0009003">
    <property type="term" value="F:signal peptidase activity"/>
    <property type="evidence" value="ECO:0007669"/>
    <property type="project" value="UniProtKB-EC"/>
</dbReference>
<keyword evidence="6" id="KW-0645">Protease</keyword>
<dbReference type="InterPro" id="IPR019533">
    <property type="entry name" value="Peptidase_S26"/>
</dbReference>
<reference evidence="8 9" key="1">
    <citation type="submission" date="2023-07" db="EMBL/GenBank/DDBJ databases">
        <title>Sequencing the genomes of 1000 actinobacteria strains.</title>
        <authorList>
            <person name="Klenk H.-P."/>
        </authorList>
    </citation>
    <scope>NUCLEOTIDE SEQUENCE [LARGE SCALE GENOMIC DNA]</scope>
    <source>
        <strain evidence="8 9">DSM 102162</strain>
    </source>
</reference>
<dbReference type="Pfam" id="PF10502">
    <property type="entry name" value="Peptidase_S26"/>
    <property type="match status" value="1"/>
</dbReference>
<comment type="similarity">
    <text evidence="3 6">Belongs to the peptidase S26 family.</text>
</comment>
<name>A0ABT9N9E3_9ACTO</name>
<feature type="domain" description="Peptidase S26" evidence="7">
    <location>
        <begin position="36"/>
        <end position="227"/>
    </location>
</feature>
<evidence type="ECO:0000256" key="3">
    <source>
        <dbReference type="ARBA" id="ARBA00009370"/>
    </source>
</evidence>
<keyword evidence="5 6" id="KW-0378">Hydrolase</keyword>
<feature type="transmembrane region" description="Helical" evidence="6">
    <location>
        <begin position="34"/>
        <end position="57"/>
    </location>
</feature>
<dbReference type="CDD" id="cd06530">
    <property type="entry name" value="S26_SPase_I"/>
    <property type="match status" value="1"/>
</dbReference>